<sequence length="176" mass="19311">MGVSGREGARLVTTLLRIIFVNSKNKNSISPLFVGSRESSVSGSFSVPGLKLSLSFDERDWFVTWVDSDRRNCFEIGSRPGSKLDGHSLKKMPFIGFHTGRKNVLHPIAPGTTACEGKTAIADSAWEGAFPGLCYRADDYARCLFFCRSSKKLLKLNARSGLGRLFANEAAITEEE</sequence>
<keyword evidence="2" id="KW-1185">Reference proteome</keyword>
<name>A0AAV1QWB1_9ROSI</name>
<gene>
    <name evidence="1" type="ORF">DCAF_LOCUS2043</name>
</gene>
<evidence type="ECO:0000313" key="1">
    <source>
        <dbReference type="EMBL" id="CAK7324399.1"/>
    </source>
</evidence>
<organism evidence="1 2">
    <name type="scientific">Dovyalis caffra</name>
    <dbReference type="NCBI Taxonomy" id="77055"/>
    <lineage>
        <taxon>Eukaryota</taxon>
        <taxon>Viridiplantae</taxon>
        <taxon>Streptophyta</taxon>
        <taxon>Embryophyta</taxon>
        <taxon>Tracheophyta</taxon>
        <taxon>Spermatophyta</taxon>
        <taxon>Magnoliopsida</taxon>
        <taxon>eudicotyledons</taxon>
        <taxon>Gunneridae</taxon>
        <taxon>Pentapetalae</taxon>
        <taxon>rosids</taxon>
        <taxon>fabids</taxon>
        <taxon>Malpighiales</taxon>
        <taxon>Salicaceae</taxon>
        <taxon>Flacourtieae</taxon>
        <taxon>Dovyalis</taxon>
    </lineage>
</organism>
<comment type="caution">
    <text evidence="1">The sequence shown here is derived from an EMBL/GenBank/DDBJ whole genome shotgun (WGS) entry which is preliminary data.</text>
</comment>
<accession>A0AAV1QWB1</accession>
<dbReference type="Proteomes" id="UP001314170">
    <property type="component" value="Unassembled WGS sequence"/>
</dbReference>
<protein>
    <submittedName>
        <fullName evidence="1">Uncharacterized protein</fullName>
    </submittedName>
</protein>
<reference evidence="1 2" key="1">
    <citation type="submission" date="2024-01" db="EMBL/GenBank/DDBJ databases">
        <authorList>
            <person name="Waweru B."/>
        </authorList>
    </citation>
    <scope>NUCLEOTIDE SEQUENCE [LARGE SCALE GENOMIC DNA]</scope>
</reference>
<proteinExistence type="predicted"/>
<dbReference type="EMBL" id="CAWUPB010000313">
    <property type="protein sequence ID" value="CAK7324399.1"/>
    <property type="molecule type" value="Genomic_DNA"/>
</dbReference>
<evidence type="ECO:0000313" key="2">
    <source>
        <dbReference type="Proteomes" id="UP001314170"/>
    </source>
</evidence>
<dbReference type="AlphaFoldDB" id="A0AAV1QWB1"/>